<dbReference type="Proteomes" id="UP001444661">
    <property type="component" value="Unassembled WGS sequence"/>
</dbReference>
<dbReference type="Pfam" id="PF20150">
    <property type="entry name" value="2EXR"/>
    <property type="match status" value="1"/>
</dbReference>
<evidence type="ECO:0000313" key="2">
    <source>
        <dbReference type="EMBL" id="KAK8022325.1"/>
    </source>
</evidence>
<organism evidence="2 3">
    <name type="scientific">Apiospora rasikravindrae</name>
    <dbReference type="NCBI Taxonomy" id="990691"/>
    <lineage>
        <taxon>Eukaryota</taxon>
        <taxon>Fungi</taxon>
        <taxon>Dikarya</taxon>
        <taxon>Ascomycota</taxon>
        <taxon>Pezizomycotina</taxon>
        <taxon>Sordariomycetes</taxon>
        <taxon>Xylariomycetidae</taxon>
        <taxon>Amphisphaeriales</taxon>
        <taxon>Apiosporaceae</taxon>
        <taxon>Apiospora</taxon>
    </lineage>
</organism>
<accession>A0ABR1RXZ9</accession>
<dbReference type="InterPro" id="IPR045518">
    <property type="entry name" value="2EXR"/>
</dbReference>
<feature type="domain" description="2EXR" evidence="1">
    <location>
        <begin position="34"/>
        <end position="130"/>
    </location>
</feature>
<keyword evidence="3" id="KW-1185">Reference proteome</keyword>
<proteinExistence type="predicted"/>
<protein>
    <recommendedName>
        <fullName evidence="1">2EXR domain-containing protein</fullName>
    </recommendedName>
</protein>
<sequence length="344" mass="39465">MEILFARSLATNHPLDSASHTTVADPTPEAPRIFHRFPNLPPELRGAIWAAAARNAFALYHSMTEKNPRLFCLHIRPFPEQIYMPVDPRLDFKAAEQRLIKGLMALLLASKESSHQSKWTIRRYQKQEEQDRQLPMLGLWGCTNRGSPMRQLLMPRNDILCMQHSLMYFAVRRAQLGRFIASTGRRLHHILIGIDQATTMDHQQTETLLQRVPHLETLYVDVSLLRVNMFPHIIPINTCQLHHYDYNGNMTWLCDLPPVLPSENDEESVDSHGEVADDDVAEGAGSSQGPTQEGEGAVDYHRILGRLRPGTFQTFWTLCGKYGVTIRFVARTGWHAKRFRYDEF</sequence>
<name>A0ABR1RXZ9_9PEZI</name>
<dbReference type="EMBL" id="JAQQWK010000012">
    <property type="protein sequence ID" value="KAK8022325.1"/>
    <property type="molecule type" value="Genomic_DNA"/>
</dbReference>
<reference evidence="2 3" key="1">
    <citation type="submission" date="2023-01" db="EMBL/GenBank/DDBJ databases">
        <title>Analysis of 21 Apiospora genomes using comparative genomics revels a genus with tremendous synthesis potential of carbohydrate active enzymes and secondary metabolites.</title>
        <authorList>
            <person name="Sorensen T."/>
        </authorList>
    </citation>
    <scope>NUCLEOTIDE SEQUENCE [LARGE SCALE GENOMIC DNA]</scope>
    <source>
        <strain evidence="2 3">CBS 33761</strain>
    </source>
</reference>
<evidence type="ECO:0000313" key="3">
    <source>
        <dbReference type="Proteomes" id="UP001444661"/>
    </source>
</evidence>
<comment type="caution">
    <text evidence="2">The sequence shown here is derived from an EMBL/GenBank/DDBJ whole genome shotgun (WGS) entry which is preliminary data.</text>
</comment>
<gene>
    <name evidence="2" type="ORF">PG993_013092</name>
</gene>
<evidence type="ECO:0000259" key="1">
    <source>
        <dbReference type="Pfam" id="PF20150"/>
    </source>
</evidence>